<proteinExistence type="inferred from homology"/>
<evidence type="ECO:0000256" key="6">
    <source>
        <dbReference type="ARBA" id="ARBA00022968"/>
    </source>
</evidence>
<keyword evidence="3" id="KW-1003">Cell membrane</keyword>
<protein>
    <recommendedName>
        <fullName evidence="14">glucan 1,3-beta-glucosidase</fullName>
        <ecNumber evidence="14">3.2.1.58</ecNumber>
    </recommendedName>
    <alternativeName>
        <fullName evidence="15">Exo-1,3-beta-glucanase D</fullName>
    </alternativeName>
</protein>
<dbReference type="EMBL" id="JANAWD010000093">
    <property type="protein sequence ID" value="KAJ3487400.1"/>
    <property type="molecule type" value="Genomic_DNA"/>
</dbReference>
<dbReference type="GO" id="GO:0005886">
    <property type="term" value="C:plasma membrane"/>
    <property type="evidence" value="ECO:0007669"/>
    <property type="project" value="UniProtKB-SubCell"/>
</dbReference>
<accession>A0AAD5V6R6</accession>
<feature type="compositionally biased region" description="Polar residues" evidence="16">
    <location>
        <begin position="19"/>
        <end position="39"/>
    </location>
</feature>
<dbReference type="Pfam" id="PF00150">
    <property type="entry name" value="Cellulase"/>
    <property type="match status" value="1"/>
</dbReference>
<comment type="caution">
    <text evidence="19">The sequence shown here is derived from an EMBL/GenBank/DDBJ whole genome shotgun (WGS) entry which is preliminary data.</text>
</comment>
<evidence type="ECO:0000256" key="9">
    <source>
        <dbReference type="ARBA" id="ARBA00023180"/>
    </source>
</evidence>
<comment type="catalytic activity">
    <reaction evidence="12">
        <text>Successive hydrolysis of beta-D-glucose units from the non-reducing ends of (1-&gt;3)-beta-D-glucans, releasing alpha-glucose.</text>
        <dbReference type="EC" id="3.2.1.58"/>
    </reaction>
</comment>
<comment type="similarity">
    <text evidence="2">Belongs to the glycosyl hydrolase 5 (cellulase A) family.</text>
</comment>
<feature type="region of interest" description="Disordered" evidence="16">
    <location>
        <begin position="1"/>
        <end position="86"/>
    </location>
</feature>
<evidence type="ECO:0000256" key="12">
    <source>
        <dbReference type="ARBA" id="ARBA00036824"/>
    </source>
</evidence>
<reference evidence="19" key="1">
    <citation type="submission" date="2022-07" db="EMBL/GenBank/DDBJ databases">
        <title>Genome Sequence of Physisporinus lineatus.</title>
        <authorList>
            <person name="Buettner E."/>
        </authorList>
    </citation>
    <scope>NUCLEOTIDE SEQUENCE</scope>
    <source>
        <strain evidence="19">VT162</strain>
    </source>
</reference>
<gene>
    <name evidence="19" type="ORF">NLI96_g3572</name>
</gene>
<keyword evidence="8 17" id="KW-0472">Membrane</keyword>
<evidence type="ECO:0000256" key="16">
    <source>
        <dbReference type="SAM" id="MobiDB-lite"/>
    </source>
</evidence>
<evidence type="ECO:0000256" key="5">
    <source>
        <dbReference type="ARBA" id="ARBA00022801"/>
    </source>
</evidence>
<evidence type="ECO:0000256" key="7">
    <source>
        <dbReference type="ARBA" id="ARBA00022989"/>
    </source>
</evidence>
<evidence type="ECO:0000256" key="14">
    <source>
        <dbReference type="ARBA" id="ARBA00038929"/>
    </source>
</evidence>
<dbReference type="PANTHER" id="PTHR31297:SF34">
    <property type="entry name" value="GLUCAN 1,3-BETA-GLUCOSIDASE 2"/>
    <property type="match status" value="1"/>
</dbReference>
<evidence type="ECO:0000259" key="18">
    <source>
        <dbReference type="Pfam" id="PF00150"/>
    </source>
</evidence>
<keyword evidence="9" id="KW-0325">Glycoprotein</keyword>
<dbReference type="GO" id="GO:0009986">
    <property type="term" value="C:cell surface"/>
    <property type="evidence" value="ECO:0007669"/>
    <property type="project" value="TreeGrafter"/>
</dbReference>
<evidence type="ECO:0000256" key="2">
    <source>
        <dbReference type="ARBA" id="ARBA00005641"/>
    </source>
</evidence>
<evidence type="ECO:0000256" key="11">
    <source>
        <dbReference type="ARBA" id="ARBA00023316"/>
    </source>
</evidence>
<feature type="transmembrane region" description="Helical" evidence="17">
    <location>
        <begin position="159"/>
        <end position="185"/>
    </location>
</feature>
<dbReference type="PANTHER" id="PTHR31297">
    <property type="entry name" value="GLUCAN ENDO-1,6-BETA-GLUCOSIDASE B"/>
    <property type="match status" value="1"/>
</dbReference>
<evidence type="ECO:0000256" key="1">
    <source>
        <dbReference type="ARBA" id="ARBA00004401"/>
    </source>
</evidence>
<dbReference type="SUPFAM" id="SSF51445">
    <property type="entry name" value="(Trans)glycosidases"/>
    <property type="match status" value="1"/>
</dbReference>
<feature type="compositionally biased region" description="Low complexity" evidence="16">
    <location>
        <begin position="190"/>
        <end position="199"/>
    </location>
</feature>
<evidence type="ECO:0000256" key="4">
    <source>
        <dbReference type="ARBA" id="ARBA00022692"/>
    </source>
</evidence>
<dbReference type="GO" id="GO:0009251">
    <property type="term" value="P:glucan catabolic process"/>
    <property type="evidence" value="ECO:0007669"/>
    <property type="project" value="TreeGrafter"/>
</dbReference>
<keyword evidence="20" id="KW-1185">Reference proteome</keyword>
<dbReference type="GO" id="GO:0004338">
    <property type="term" value="F:glucan exo-1,3-beta-glucosidase activity"/>
    <property type="evidence" value="ECO:0007669"/>
    <property type="project" value="UniProtKB-EC"/>
</dbReference>
<evidence type="ECO:0000313" key="19">
    <source>
        <dbReference type="EMBL" id="KAJ3487400.1"/>
    </source>
</evidence>
<keyword evidence="7 17" id="KW-1133">Transmembrane helix</keyword>
<feature type="compositionally biased region" description="Gly residues" evidence="16">
    <location>
        <begin position="200"/>
        <end position="210"/>
    </location>
</feature>
<dbReference type="EC" id="3.2.1.58" evidence="14"/>
<organism evidence="19 20">
    <name type="scientific">Meripilus lineatus</name>
    <dbReference type="NCBI Taxonomy" id="2056292"/>
    <lineage>
        <taxon>Eukaryota</taxon>
        <taxon>Fungi</taxon>
        <taxon>Dikarya</taxon>
        <taxon>Basidiomycota</taxon>
        <taxon>Agaricomycotina</taxon>
        <taxon>Agaricomycetes</taxon>
        <taxon>Polyporales</taxon>
        <taxon>Meripilaceae</taxon>
        <taxon>Meripilus</taxon>
    </lineage>
</organism>
<keyword evidence="6" id="KW-0735">Signal-anchor</keyword>
<evidence type="ECO:0000256" key="17">
    <source>
        <dbReference type="SAM" id="Phobius"/>
    </source>
</evidence>
<evidence type="ECO:0000256" key="13">
    <source>
        <dbReference type="ARBA" id="ARBA00037126"/>
    </source>
</evidence>
<keyword evidence="5" id="KW-0378">Hydrolase</keyword>
<comment type="subcellular location">
    <subcellularLocation>
        <location evidence="1">Cell membrane</location>
        <topology evidence="1">Single-pass type II membrane protein</topology>
    </subcellularLocation>
</comment>
<dbReference type="Gene3D" id="3.20.20.80">
    <property type="entry name" value="Glycosidases"/>
    <property type="match status" value="1"/>
</dbReference>
<evidence type="ECO:0000313" key="20">
    <source>
        <dbReference type="Proteomes" id="UP001212997"/>
    </source>
</evidence>
<name>A0AAD5V6R6_9APHY</name>
<dbReference type="InterPro" id="IPR050386">
    <property type="entry name" value="Glycosyl_hydrolase_5"/>
</dbReference>
<keyword evidence="10" id="KW-0326">Glycosidase</keyword>
<dbReference type="GO" id="GO:0005576">
    <property type="term" value="C:extracellular region"/>
    <property type="evidence" value="ECO:0007669"/>
    <property type="project" value="TreeGrafter"/>
</dbReference>
<dbReference type="InterPro" id="IPR017853">
    <property type="entry name" value="GH"/>
</dbReference>
<dbReference type="GO" id="GO:0071555">
    <property type="term" value="P:cell wall organization"/>
    <property type="evidence" value="ECO:0007669"/>
    <property type="project" value="UniProtKB-KW"/>
</dbReference>
<comment type="function">
    <text evidence="13">Glucosidase involved in the degradation of cellulosic biomass. Active on lichenan.</text>
</comment>
<sequence>MAHQAIPEDPSSALDVSANPFTDHQSPLEDSQVIRQSRYGQVDAGSNAPPSVHGDENKALEGAGDLEDAPGSASASEPHGPALLPPEQFRFSAFSPSLFDNSARTSLVTGLGASPNPSKPLLPSENASAAILDEKAATSQEQVTDISDASAHRSRRRRVWIILGCALALLIIVLAVVLPVVFLVVKKDNNSSSGNSTTGHDGGGGGGGKGPNPESPPGVTTGGNGSQITAADGTTFTYINNFGGYWVFDPKDPYNAGARPQSFSPALNETWDFTQNQIRGVNLGGWLVLEPFISPALFEKYQGLPASTYLPGGNVVDEWTLSVAMINDTSPGGGLSQLEDHYRTFITEQDFAQIAGAGLNWVRLPIPYWAIETWDGEPFLANVAWKYALLAFQWARKYGIRVFLEIHTAPGSQNGYNHSGRSGTINFLNGPMGVANADRLMGYIRVVTEFISQKEYQDVVQMFGVVNEPLLGIIGRDQLTRFYLQAHDMIREITGIGNGAYIVIHDGFAGLVTWKDFLPGSDRIVLDTHPYVAFGGGLNQPVDYWPPAACRAFQVNQSLTDFGVTVTGEFSGAINDCGKWVKGVGSTPSFGDCTAWDDWANWTPDMKNGIKSFVMASMDAMHFPGYFFWTWKIGNSSVTGKVQAPFWSYQLGLENGWIPIDPRDAIGFCDTLGVTFNQPFTTQFQPWQTGGAGAGTIAATAVASFSQYPPPAISNAGGVDPTQLPRYTDTASIPTLSTASFPSATSLAGNGWANAQDTMGIAAPIQGCTYPDAWFPPAASPFVCNTAGALPRLRHLLRWPGGGPRIDYTHELTIAQYLTLILRFS</sequence>
<keyword evidence="11" id="KW-0961">Cell wall biogenesis/degradation</keyword>
<feature type="region of interest" description="Disordered" evidence="16">
    <location>
        <begin position="190"/>
        <end position="227"/>
    </location>
</feature>
<dbReference type="AlphaFoldDB" id="A0AAD5V6R6"/>
<feature type="domain" description="Glycoside hydrolase family 5" evidence="18">
    <location>
        <begin position="339"/>
        <end position="533"/>
    </location>
</feature>
<dbReference type="Proteomes" id="UP001212997">
    <property type="component" value="Unassembled WGS sequence"/>
</dbReference>
<evidence type="ECO:0000256" key="3">
    <source>
        <dbReference type="ARBA" id="ARBA00022475"/>
    </source>
</evidence>
<dbReference type="InterPro" id="IPR001547">
    <property type="entry name" value="Glyco_hydro_5"/>
</dbReference>
<evidence type="ECO:0000256" key="10">
    <source>
        <dbReference type="ARBA" id="ARBA00023295"/>
    </source>
</evidence>
<evidence type="ECO:0000256" key="8">
    <source>
        <dbReference type="ARBA" id="ARBA00023136"/>
    </source>
</evidence>
<evidence type="ECO:0000256" key="15">
    <source>
        <dbReference type="ARBA" id="ARBA00041260"/>
    </source>
</evidence>
<keyword evidence="4 17" id="KW-0812">Transmembrane</keyword>